<comment type="caution">
    <text evidence="2">The sequence shown here is derived from an EMBL/GenBank/DDBJ whole genome shotgun (WGS) entry which is preliminary data.</text>
</comment>
<dbReference type="GO" id="GO:0004803">
    <property type="term" value="F:transposase activity"/>
    <property type="evidence" value="ECO:0007669"/>
    <property type="project" value="InterPro"/>
</dbReference>
<dbReference type="Pfam" id="PF01797">
    <property type="entry name" value="Y1_Tnp"/>
    <property type="match status" value="1"/>
</dbReference>
<sequence length="151" mass="17790">MSLYIHKSHNVSVLLYHLVCVGKGRKEWFDVRVDEELKKVCTEISERYEIHFVEIGTDRDHVHFLIQSVPMYSSTKIARVVKSITAREILKRLPGIREKLWGGEFWSNGYYINTVSRHGSEKTILRYVKAQGHKEYVQLHKDQLKLFPSLF</sequence>
<dbReference type="EMBL" id="PFNL01000128">
    <property type="protein sequence ID" value="PIZ45606.1"/>
    <property type="molecule type" value="Genomic_DNA"/>
</dbReference>
<dbReference type="InterPro" id="IPR036515">
    <property type="entry name" value="Transposase_17_sf"/>
</dbReference>
<dbReference type="AlphaFoldDB" id="A0A2M7THB7"/>
<evidence type="ECO:0000313" key="3">
    <source>
        <dbReference type="Proteomes" id="UP000228920"/>
    </source>
</evidence>
<evidence type="ECO:0000313" key="2">
    <source>
        <dbReference type="EMBL" id="PIZ45606.1"/>
    </source>
</evidence>
<dbReference type="Gene3D" id="3.30.70.1290">
    <property type="entry name" value="Transposase IS200-like"/>
    <property type="match status" value="1"/>
</dbReference>
<proteinExistence type="predicted"/>
<dbReference type="PANTHER" id="PTHR33360">
    <property type="entry name" value="TRANSPOSASE FOR INSERTION SEQUENCE ELEMENT IS200"/>
    <property type="match status" value="1"/>
</dbReference>
<dbReference type="SUPFAM" id="SSF143422">
    <property type="entry name" value="Transposase IS200-like"/>
    <property type="match status" value="1"/>
</dbReference>
<dbReference type="GO" id="GO:0006313">
    <property type="term" value="P:DNA transposition"/>
    <property type="evidence" value="ECO:0007669"/>
    <property type="project" value="InterPro"/>
</dbReference>
<dbReference type="Proteomes" id="UP000228920">
    <property type="component" value="Unassembled WGS sequence"/>
</dbReference>
<dbReference type="GO" id="GO:0003677">
    <property type="term" value="F:DNA binding"/>
    <property type="evidence" value="ECO:0007669"/>
    <property type="project" value="InterPro"/>
</dbReference>
<dbReference type="SMART" id="SM01321">
    <property type="entry name" value="Y1_Tnp"/>
    <property type="match status" value="1"/>
</dbReference>
<accession>A0A2M7THB7</accession>
<dbReference type="InterPro" id="IPR002686">
    <property type="entry name" value="Transposase_17"/>
</dbReference>
<feature type="domain" description="Transposase IS200-like" evidence="1">
    <location>
        <begin position="11"/>
        <end position="131"/>
    </location>
</feature>
<name>A0A2M7THB7_UNCKA</name>
<organism evidence="2 3">
    <name type="scientific">candidate division WWE3 bacterium CG_4_10_14_0_2_um_filter_41_14</name>
    <dbReference type="NCBI Taxonomy" id="1975072"/>
    <lineage>
        <taxon>Bacteria</taxon>
        <taxon>Katanobacteria</taxon>
    </lineage>
</organism>
<protein>
    <submittedName>
        <fullName evidence="2">IS200/IS605 family transposase</fullName>
    </submittedName>
</protein>
<evidence type="ECO:0000259" key="1">
    <source>
        <dbReference type="SMART" id="SM01321"/>
    </source>
</evidence>
<gene>
    <name evidence="2" type="ORF">COY32_04890</name>
</gene>
<reference evidence="3" key="1">
    <citation type="submission" date="2017-09" db="EMBL/GenBank/DDBJ databases">
        <title>Depth-based differentiation of microbial function through sediment-hosted aquifers and enrichment of novel symbionts in the deep terrestrial subsurface.</title>
        <authorList>
            <person name="Probst A.J."/>
            <person name="Ladd B."/>
            <person name="Jarett J.K."/>
            <person name="Geller-Mcgrath D.E."/>
            <person name="Sieber C.M.K."/>
            <person name="Emerson J.B."/>
            <person name="Anantharaman K."/>
            <person name="Thomas B.C."/>
            <person name="Malmstrom R."/>
            <person name="Stieglmeier M."/>
            <person name="Klingl A."/>
            <person name="Woyke T."/>
            <person name="Ryan C.M."/>
            <person name="Banfield J.F."/>
        </authorList>
    </citation>
    <scope>NUCLEOTIDE SEQUENCE [LARGE SCALE GENOMIC DNA]</scope>
</reference>
<dbReference type="NCBIfam" id="NF033573">
    <property type="entry name" value="transpos_IS200"/>
    <property type="match status" value="1"/>
</dbReference>
<dbReference type="PANTHER" id="PTHR33360:SF4">
    <property type="entry name" value="TRANSPOSASE IS200-LIKE PROTEIN"/>
    <property type="match status" value="1"/>
</dbReference>